<dbReference type="PANTHER" id="PTHR33221">
    <property type="entry name" value="WINGED HELIX-TURN-HELIX TRANSCRIPTIONAL REGULATOR, RRF2 FAMILY"/>
    <property type="match status" value="1"/>
</dbReference>
<evidence type="ECO:0000313" key="4">
    <source>
        <dbReference type="Proteomes" id="UP000297472"/>
    </source>
</evidence>
<dbReference type="PROSITE" id="PS01332">
    <property type="entry name" value="HTH_RRF2_1"/>
    <property type="match status" value="1"/>
</dbReference>
<accession>A0A4Y8JTC1</accession>
<dbReference type="Proteomes" id="UP000297472">
    <property type="component" value="Unassembled WGS sequence"/>
</dbReference>
<dbReference type="PANTHER" id="PTHR33221:SF4">
    <property type="entry name" value="HTH-TYPE TRANSCRIPTIONAL REPRESSOR NSRR"/>
    <property type="match status" value="1"/>
</dbReference>
<dbReference type="Pfam" id="PF02082">
    <property type="entry name" value="Rrf2"/>
    <property type="match status" value="1"/>
</dbReference>
<dbReference type="OrthoDB" id="9795923at2"/>
<dbReference type="GO" id="GO:0005829">
    <property type="term" value="C:cytosol"/>
    <property type="evidence" value="ECO:0007669"/>
    <property type="project" value="TreeGrafter"/>
</dbReference>
<proteinExistence type="predicted"/>
<dbReference type="InterPro" id="IPR000944">
    <property type="entry name" value="Tscrpt_reg_Rrf2"/>
</dbReference>
<sequence length="156" mass="17030">MRINAFSDVSLRALMFLATLPEGDLQTSRIIAEAVDTPYTHVSKAIIRLRELGLVESVRGRTGGVRISPAGRAATVGWLLRRLDTRADVADCETPHGDCPLHLGCGLRTALRRAREAFYAELDDIVISELPHVGFPGPVLVPLQTPTMPPRRPDQG</sequence>
<gene>
    <name evidence="3" type="ORF">E3T49_11030</name>
</gene>
<dbReference type="GO" id="GO:0003700">
    <property type="term" value="F:DNA-binding transcription factor activity"/>
    <property type="evidence" value="ECO:0007669"/>
    <property type="project" value="TreeGrafter"/>
</dbReference>
<reference evidence="3 4" key="1">
    <citation type="submission" date="2019-03" db="EMBL/GenBank/DDBJ databases">
        <title>Genomics of glacier-inhabiting Cryobacterium strains.</title>
        <authorList>
            <person name="Liu Q."/>
            <person name="Xin Y.-H."/>
        </authorList>
    </citation>
    <scope>NUCLEOTIDE SEQUENCE [LARGE SCALE GENOMIC DNA]</scope>
    <source>
        <strain evidence="3 4">TMT1-51</strain>
    </source>
</reference>
<dbReference type="InterPro" id="IPR030489">
    <property type="entry name" value="TR_Rrf2-type_CS"/>
</dbReference>
<protein>
    <submittedName>
        <fullName evidence="3">Rrf2 family transcriptional regulator</fullName>
    </submittedName>
</protein>
<dbReference type="InterPro" id="IPR036390">
    <property type="entry name" value="WH_DNA-bd_sf"/>
</dbReference>
<dbReference type="AlphaFoldDB" id="A0A4Y8JTC1"/>
<evidence type="ECO:0000313" key="3">
    <source>
        <dbReference type="EMBL" id="TFD29015.1"/>
    </source>
</evidence>
<evidence type="ECO:0000256" key="2">
    <source>
        <dbReference type="ARBA" id="ARBA00034078"/>
    </source>
</evidence>
<dbReference type="RefSeq" id="WP_134424962.1">
    <property type="nucleotide sequence ID" value="NZ_SOHA01000034.1"/>
</dbReference>
<dbReference type="InterPro" id="IPR036388">
    <property type="entry name" value="WH-like_DNA-bd_sf"/>
</dbReference>
<name>A0A4Y8JTC1_9MICO</name>
<dbReference type="GO" id="GO:0003677">
    <property type="term" value="F:DNA binding"/>
    <property type="evidence" value="ECO:0007669"/>
    <property type="project" value="UniProtKB-KW"/>
</dbReference>
<comment type="cofactor">
    <cofactor evidence="2">
        <name>[2Fe-2S] cluster</name>
        <dbReference type="ChEBI" id="CHEBI:190135"/>
    </cofactor>
</comment>
<dbReference type="EMBL" id="SOHA01000034">
    <property type="protein sequence ID" value="TFD29015.1"/>
    <property type="molecule type" value="Genomic_DNA"/>
</dbReference>
<evidence type="ECO:0000256" key="1">
    <source>
        <dbReference type="ARBA" id="ARBA00023125"/>
    </source>
</evidence>
<organism evidence="3 4">
    <name type="scientific">Cryobacterium cryoconiti</name>
    <dbReference type="NCBI Taxonomy" id="1259239"/>
    <lineage>
        <taxon>Bacteria</taxon>
        <taxon>Bacillati</taxon>
        <taxon>Actinomycetota</taxon>
        <taxon>Actinomycetes</taxon>
        <taxon>Micrococcales</taxon>
        <taxon>Microbacteriaceae</taxon>
        <taxon>Cryobacterium</taxon>
    </lineage>
</organism>
<comment type="caution">
    <text evidence="3">The sequence shown here is derived from an EMBL/GenBank/DDBJ whole genome shotgun (WGS) entry which is preliminary data.</text>
</comment>
<dbReference type="PROSITE" id="PS51197">
    <property type="entry name" value="HTH_RRF2_2"/>
    <property type="match status" value="1"/>
</dbReference>
<dbReference type="Gene3D" id="1.10.10.10">
    <property type="entry name" value="Winged helix-like DNA-binding domain superfamily/Winged helix DNA-binding domain"/>
    <property type="match status" value="1"/>
</dbReference>
<keyword evidence="1" id="KW-0238">DNA-binding</keyword>
<keyword evidence="4" id="KW-1185">Reference proteome</keyword>
<dbReference type="SUPFAM" id="SSF46785">
    <property type="entry name" value="Winged helix' DNA-binding domain"/>
    <property type="match status" value="1"/>
</dbReference>